<protein>
    <submittedName>
        <fullName evidence="1">Uncharacterized protein</fullName>
    </submittedName>
</protein>
<proteinExistence type="predicted"/>
<comment type="caution">
    <text evidence="1">The sequence shown here is derived from an EMBL/GenBank/DDBJ whole genome shotgun (WGS) entry which is preliminary data.</text>
</comment>
<sequence length="98" mass="11021">MALPRDMNQWWQQARTDELEESMITELSKLYGESLIIARYAPQEQQGDKAYAVKFAEDTWCSRLSIALGKVIDYTARVAKAPVRRAAALLGLAVDAMD</sequence>
<gene>
    <name evidence="1" type="ORF">QFC21_006836</name>
</gene>
<dbReference type="EMBL" id="JASBWT010000038">
    <property type="protein sequence ID" value="KAJ9092454.1"/>
    <property type="molecule type" value="Genomic_DNA"/>
</dbReference>
<evidence type="ECO:0000313" key="1">
    <source>
        <dbReference type="EMBL" id="KAJ9092454.1"/>
    </source>
</evidence>
<keyword evidence="2" id="KW-1185">Reference proteome</keyword>
<organism evidence="1 2">
    <name type="scientific">Naganishia friedmannii</name>
    <dbReference type="NCBI Taxonomy" id="89922"/>
    <lineage>
        <taxon>Eukaryota</taxon>
        <taxon>Fungi</taxon>
        <taxon>Dikarya</taxon>
        <taxon>Basidiomycota</taxon>
        <taxon>Agaricomycotina</taxon>
        <taxon>Tremellomycetes</taxon>
        <taxon>Filobasidiales</taxon>
        <taxon>Filobasidiaceae</taxon>
        <taxon>Naganishia</taxon>
    </lineage>
</organism>
<reference evidence="1" key="1">
    <citation type="submission" date="2023-04" db="EMBL/GenBank/DDBJ databases">
        <title>Draft Genome sequencing of Naganishia species isolated from polar environments using Oxford Nanopore Technology.</title>
        <authorList>
            <person name="Leo P."/>
            <person name="Venkateswaran K."/>
        </authorList>
    </citation>
    <scope>NUCLEOTIDE SEQUENCE</scope>
    <source>
        <strain evidence="1">MNA-CCFEE 5423</strain>
    </source>
</reference>
<dbReference type="Proteomes" id="UP001227268">
    <property type="component" value="Unassembled WGS sequence"/>
</dbReference>
<accession>A0ACC2UZG0</accession>
<evidence type="ECO:0000313" key="2">
    <source>
        <dbReference type="Proteomes" id="UP001227268"/>
    </source>
</evidence>
<name>A0ACC2UZG0_9TREE</name>